<accession>A0A1Y1S392</accession>
<gene>
    <name evidence="2" type="ORF">B4O97_01395</name>
</gene>
<feature type="transmembrane region" description="Helical" evidence="1">
    <location>
        <begin position="106"/>
        <end position="128"/>
    </location>
</feature>
<feature type="transmembrane region" description="Helical" evidence="1">
    <location>
        <begin position="536"/>
        <end position="555"/>
    </location>
</feature>
<reference evidence="2 3" key="1">
    <citation type="submission" date="2017-03" db="EMBL/GenBank/DDBJ databases">
        <title>Draft Genome sequence of Marispirochaeta sp. strain JC444.</title>
        <authorList>
            <person name="Shivani Y."/>
            <person name="Subhash Y."/>
            <person name="Sasikala C."/>
            <person name="Ramana C."/>
        </authorList>
    </citation>
    <scope>NUCLEOTIDE SEQUENCE [LARGE SCALE GENOMIC DNA]</scope>
    <source>
        <strain evidence="2 3">JC444</strain>
    </source>
</reference>
<feature type="transmembrane region" description="Helical" evidence="1">
    <location>
        <begin position="428"/>
        <end position="451"/>
    </location>
</feature>
<organism evidence="2 3">
    <name type="scientific">Marispirochaeta aestuarii</name>
    <dbReference type="NCBI Taxonomy" id="1963862"/>
    <lineage>
        <taxon>Bacteria</taxon>
        <taxon>Pseudomonadati</taxon>
        <taxon>Spirochaetota</taxon>
        <taxon>Spirochaetia</taxon>
        <taxon>Spirochaetales</taxon>
        <taxon>Spirochaetaceae</taxon>
        <taxon>Marispirochaeta</taxon>
    </lineage>
</organism>
<evidence type="ECO:0008006" key="4">
    <source>
        <dbReference type="Google" id="ProtNLM"/>
    </source>
</evidence>
<proteinExistence type="predicted"/>
<keyword evidence="3" id="KW-1185">Reference proteome</keyword>
<dbReference type="InterPro" id="IPR011435">
    <property type="entry name" value="UmpAB"/>
</dbReference>
<feature type="transmembrane region" description="Helical" evidence="1">
    <location>
        <begin position="252"/>
        <end position="275"/>
    </location>
</feature>
<dbReference type="EMBL" id="MWQY01000001">
    <property type="protein sequence ID" value="ORC38439.1"/>
    <property type="molecule type" value="Genomic_DNA"/>
</dbReference>
<dbReference type="Proteomes" id="UP000192343">
    <property type="component" value="Unassembled WGS sequence"/>
</dbReference>
<evidence type="ECO:0000313" key="3">
    <source>
        <dbReference type="Proteomes" id="UP000192343"/>
    </source>
</evidence>
<feature type="transmembrane region" description="Helical" evidence="1">
    <location>
        <begin position="397"/>
        <end position="416"/>
    </location>
</feature>
<name>A0A1Y1S392_9SPIO</name>
<evidence type="ECO:0000313" key="2">
    <source>
        <dbReference type="EMBL" id="ORC38439.1"/>
    </source>
</evidence>
<feature type="transmembrane region" description="Helical" evidence="1">
    <location>
        <begin position="666"/>
        <end position="689"/>
    </location>
</feature>
<feature type="transmembrane region" description="Helical" evidence="1">
    <location>
        <begin position="581"/>
        <end position="603"/>
    </location>
</feature>
<sequence length="705" mass="77894">MVDNRETGIYNRTMRRSSSLHIPVRSALHLTGVYIRGLLGAQVKSVVFIILYLIIFQRFILGIPLSGISWIAFGITMVILGLTLFLEGIRFGLMPLGEQVGVTLPARYRSIFVIIVFGFLVGFGSTLAEPAIAALREIGSTVPAWKSPLLYLLLQRYTSLLIWAIGIGVGIAVILGLLRFHYGFSIKFLIITVIPLLLAVTILAYIDDKLRSIVGLAWDSGAVTTGAVTVPLVLAIGIGVSRASGRNEGGRGGFGIIMLASALPIVCVLVLGIVLRENAPDPRTEHAFFLQEHREQALQLFDSEKSLQRYAFRIAGEEGRRAFFTESDDYRTALRSLVLNEGFRRDILGDLSFSEWLRTRSSESEREYLAGFFHQEPGEKRESGGFSSIISQKMADASRAIIPLTGLLLIVLIMFLRERPRYRDEVSLGIILAILGMTCLTAGISVGLTPLGEAVGEGLPRSFQAREQVTDRIVIEEFDTSIVIRSIHPDGKKTAYFYLERDGRLERIQYFSERYNPENRQYEHIIYRKPLFKAELSFLGIALVCVFAFGLGYGSSLAEPALHALGKTVEEMTIGRVREFMLVRVVAIGVGFGIMMGIMRIIFSIPTIWLLLPPYLLLLPMSIIGDEDFVGIAWDSGGVTTGPVTVPLVLAMGMGIGAELHATDSFGVLALGSVYPIFTVLVYGLWVRISQRRSMVEKREELSNG</sequence>
<comment type="caution">
    <text evidence="2">The sequence shown here is derived from an EMBL/GenBank/DDBJ whole genome shotgun (WGS) entry which is preliminary data.</text>
</comment>
<feature type="transmembrane region" description="Helical" evidence="1">
    <location>
        <begin position="188"/>
        <end position="206"/>
    </location>
</feature>
<dbReference type="Pfam" id="PF07556">
    <property type="entry name" value="DUF1538"/>
    <property type="match status" value="2"/>
</dbReference>
<dbReference type="AlphaFoldDB" id="A0A1Y1S392"/>
<evidence type="ECO:0000256" key="1">
    <source>
        <dbReference type="SAM" id="Phobius"/>
    </source>
</evidence>
<feature type="transmembrane region" description="Helical" evidence="1">
    <location>
        <begin position="67"/>
        <end position="86"/>
    </location>
</feature>
<feature type="transmembrane region" description="Helical" evidence="1">
    <location>
        <begin position="608"/>
        <end position="625"/>
    </location>
</feature>
<dbReference type="STRING" id="1963862.B4O97_01395"/>
<feature type="transmembrane region" description="Helical" evidence="1">
    <location>
        <begin position="33"/>
        <end position="55"/>
    </location>
</feature>
<feature type="transmembrane region" description="Helical" evidence="1">
    <location>
        <begin position="218"/>
        <end position="240"/>
    </location>
</feature>
<protein>
    <recommendedName>
        <fullName evidence="4">DUF1538 domain-containing protein</fullName>
    </recommendedName>
</protein>
<keyword evidence="1" id="KW-0812">Transmembrane</keyword>
<keyword evidence="1" id="KW-1133">Transmembrane helix</keyword>
<feature type="transmembrane region" description="Helical" evidence="1">
    <location>
        <begin position="160"/>
        <end position="182"/>
    </location>
</feature>
<keyword evidence="1" id="KW-0472">Membrane</keyword>